<proteinExistence type="predicted"/>
<dbReference type="PANTHER" id="PTHR12526:SF630">
    <property type="entry name" value="GLYCOSYLTRANSFERASE"/>
    <property type="match status" value="1"/>
</dbReference>
<protein>
    <recommendedName>
        <fullName evidence="1">Glycosyltransferase subfamily 4-like N-terminal domain-containing protein</fullName>
    </recommendedName>
</protein>
<organism evidence="2 3">
    <name type="scientific">Candidatus Kaiserbacteria bacterium RIFCSPHIGHO2_02_FULL_49_16</name>
    <dbReference type="NCBI Taxonomy" id="1798490"/>
    <lineage>
        <taxon>Bacteria</taxon>
        <taxon>Candidatus Kaiseribacteriota</taxon>
    </lineage>
</organism>
<accession>A0A1F6DA35</accession>
<sequence length="368" mass="41074">MKEINQYRAVAPKKVLFLITKATWGGAQRYVFDLATHLPKDEFEPVVAYGVPGKLSDDLKRAGVYTHEIPALGRDVAIISDIKSLLQIIRCIKKVRPDVLHVNSSKAAALGALAGRLCGVQRIIFTVHGWPFKEDRNFFARKLIHFISWFTAFLSHATIVVSKADEKIGRHMPFPKKKIHYISLGIEMLTFLSREAAADSLAITTDVPRIVTIGELTKNKGHRNAIDAIAELKDRHIPCTYYIIGDGELREELEEYALEKGVEARIVFCGFIENASRLLKAFDVFVLPSIKEGTPYVLIEAEIAGLPIVATNVIDTFWTESGIVTLVPVVSTSLLAQAIERAIEQPIDTTVQPFSTLDKMLKKTIDFY</sequence>
<reference evidence="2 3" key="1">
    <citation type="journal article" date="2016" name="Nat. Commun.">
        <title>Thousands of microbial genomes shed light on interconnected biogeochemical processes in an aquifer system.</title>
        <authorList>
            <person name="Anantharaman K."/>
            <person name="Brown C.T."/>
            <person name="Hug L.A."/>
            <person name="Sharon I."/>
            <person name="Castelle C.J."/>
            <person name="Probst A.J."/>
            <person name="Thomas B.C."/>
            <person name="Singh A."/>
            <person name="Wilkins M.J."/>
            <person name="Karaoz U."/>
            <person name="Brodie E.L."/>
            <person name="Williams K.H."/>
            <person name="Hubbard S.S."/>
            <person name="Banfield J.F."/>
        </authorList>
    </citation>
    <scope>NUCLEOTIDE SEQUENCE [LARGE SCALE GENOMIC DNA]</scope>
</reference>
<dbReference type="Proteomes" id="UP000178042">
    <property type="component" value="Unassembled WGS sequence"/>
</dbReference>
<dbReference type="EMBL" id="MFLD01000043">
    <property type="protein sequence ID" value="OGG58245.1"/>
    <property type="molecule type" value="Genomic_DNA"/>
</dbReference>
<dbReference type="SUPFAM" id="SSF53756">
    <property type="entry name" value="UDP-Glycosyltransferase/glycogen phosphorylase"/>
    <property type="match status" value="1"/>
</dbReference>
<dbReference type="PANTHER" id="PTHR12526">
    <property type="entry name" value="GLYCOSYLTRANSFERASE"/>
    <property type="match status" value="1"/>
</dbReference>
<feature type="domain" description="Glycosyltransferase subfamily 4-like N-terminal" evidence="1">
    <location>
        <begin position="24"/>
        <end position="187"/>
    </location>
</feature>
<evidence type="ECO:0000313" key="3">
    <source>
        <dbReference type="Proteomes" id="UP000178042"/>
    </source>
</evidence>
<name>A0A1F6DA35_9BACT</name>
<evidence type="ECO:0000313" key="2">
    <source>
        <dbReference type="EMBL" id="OGG58245.1"/>
    </source>
</evidence>
<dbReference type="InterPro" id="IPR028098">
    <property type="entry name" value="Glyco_trans_4-like_N"/>
</dbReference>
<comment type="caution">
    <text evidence="2">The sequence shown here is derived from an EMBL/GenBank/DDBJ whole genome shotgun (WGS) entry which is preliminary data.</text>
</comment>
<evidence type="ECO:0000259" key="1">
    <source>
        <dbReference type="Pfam" id="PF13439"/>
    </source>
</evidence>
<gene>
    <name evidence="2" type="ORF">A3C86_03835</name>
</gene>
<dbReference type="AlphaFoldDB" id="A0A1F6DA35"/>
<dbReference type="Gene3D" id="3.40.50.2000">
    <property type="entry name" value="Glycogen Phosphorylase B"/>
    <property type="match status" value="2"/>
</dbReference>
<dbReference type="Pfam" id="PF13439">
    <property type="entry name" value="Glyco_transf_4"/>
    <property type="match status" value="1"/>
</dbReference>
<dbReference type="Pfam" id="PF13692">
    <property type="entry name" value="Glyco_trans_1_4"/>
    <property type="match status" value="1"/>
</dbReference>